<sequence length="208" mass="22305">MAAYQQDDPGSPYPQDTMAMMNQDVFHRSPGCDYGGSPGTSRQPQQQSGATAEYYGSPYARAPWPQDYPVSYGVPEDHNAGWLPDGAGSYGSSLLQRISSAPVSMESNPAVELGRYGDGGGVSGNVESGSSPPHGDVDGAATVESPPEMPSGGGKGRANQEQRIRRPMNAFMVWAKVERKRLADENPDLHNADLSKMLGKKIHTIFFL</sequence>
<dbReference type="InterPro" id="IPR050140">
    <property type="entry name" value="SRY-related_HMG-box_TF-like"/>
</dbReference>
<comment type="caution">
    <text evidence="5">The sequence shown here is derived from an EMBL/GenBank/DDBJ whole genome shotgun (WGS) entry which is preliminary data.</text>
</comment>
<keyword evidence="6" id="KW-1185">Reference proteome</keyword>
<feature type="domain" description="HMG box" evidence="4">
    <location>
        <begin position="164"/>
        <end position="201"/>
    </location>
</feature>
<dbReference type="PANTHER" id="PTHR10270">
    <property type="entry name" value="SOX TRANSCRIPTION FACTOR"/>
    <property type="match status" value="1"/>
</dbReference>
<keyword evidence="2" id="KW-0539">Nucleus</keyword>
<dbReference type="Pfam" id="PF00505">
    <property type="entry name" value="HMG_box"/>
    <property type="match status" value="1"/>
</dbReference>
<dbReference type="Gene3D" id="1.10.30.10">
    <property type="entry name" value="High mobility group box domain"/>
    <property type="match status" value="1"/>
</dbReference>
<name>A0A8X6IBV6_TRICU</name>
<keyword evidence="1 2" id="KW-0238">DNA-binding</keyword>
<dbReference type="GO" id="GO:0030154">
    <property type="term" value="P:cell differentiation"/>
    <property type="evidence" value="ECO:0007669"/>
    <property type="project" value="TreeGrafter"/>
</dbReference>
<dbReference type="PROSITE" id="PS50118">
    <property type="entry name" value="HMG_BOX_2"/>
    <property type="match status" value="1"/>
</dbReference>
<reference evidence="5" key="1">
    <citation type="submission" date="2020-07" db="EMBL/GenBank/DDBJ databases">
        <title>Multicomponent nature underlies the extraordinary mechanical properties of spider dragline silk.</title>
        <authorList>
            <person name="Kono N."/>
            <person name="Nakamura H."/>
            <person name="Mori M."/>
            <person name="Yoshida Y."/>
            <person name="Ohtoshi R."/>
            <person name="Malay A.D."/>
            <person name="Moran D.A.P."/>
            <person name="Tomita M."/>
            <person name="Numata K."/>
            <person name="Arakawa K."/>
        </authorList>
    </citation>
    <scope>NUCLEOTIDE SEQUENCE</scope>
</reference>
<dbReference type="Proteomes" id="UP000887116">
    <property type="component" value="Unassembled WGS sequence"/>
</dbReference>
<dbReference type="EMBL" id="BMAO01021425">
    <property type="protein sequence ID" value="GFQ74430.1"/>
    <property type="molecule type" value="Genomic_DNA"/>
</dbReference>
<dbReference type="GO" id="GO:0000978">
    <property type="term" value="F:RNA polymerase II cis-regulatory region sequence-specific DNA binding"/>
    <property type="evidence" value="ECO:0007669"/>
    <property type="project" value="TreeGrafter"/>
</dbReference>
<evidence type="ECO:0000256" key="3">
    <source>
        <dbReference type="SAM" id="MobiDB-lite"/>
    </source>
</evidence>
<dbReference type="SUPFAM" id="SSF47095">
    <property type="entry name" value="HMG-box"/>
    <property type="match status" value="1"/>
</dbReference>
<dbReference type="GO" id="GO:0001228">
    <property type="term" value="F:DNA-binding transcription activator activity, RNA polymerase II-specific"/>
    <property type="evidence" value="ECO:0007669"/>
    <property type="project" value="TreeGrafter"/>
</dbReference>
<feature type="compositionally biased region" description="Polar residues" evidence="3">
    <location>
        <begin position="39"/>
        <end position="50"/>
    </location>
</feature>
<dbReference type="AlphaFoldDB" id="A0A8X6IBV6"/>
<gene>
    <name evidence="5" type="primary">Sox15</name>
    <name evidence="5" type="ORF">TNCT_446971</name>
</gene>
<dbReference type="InterPro" id="IPR036910">
    <property type="entry name" value="HMG_box_dom_sf"/>
</dbReference>
<organism evidence="5 6">
    <name type="scientific">Trichonephila clavata</name>
    <name type="common">Joro spider</name>
    <name type="synonym">Nephila clavata</name>
    <dbReference type="NCBI Taxonomy" id="2740835"/>
    <lineage>
        <taxon>Eukaryota</taxon>
        <taxon>Metazoa</taxon>
        <taxon>Ecdysozoa</taxon>
        <taxon>Arthropoda</taxon>
        <taxon>Chelicerata</taxon>
        <taxon>Arachnida</taxon>
        <taxon>Araneae</taxon>
        <taxon>Araneomorphae</taxon>
        <taxon>Entelegynae</taxon>
        <taxon>Araneoidea</taxon>
        <taxon>Nephilidae</taxon>
        <taxon>Trichonephila</taxon>
    </lineage>
</organism>
<accession>A0A8X6IBV6</accession>
<dbReference type="OrthoDB" id="6247875at2759"/>
<dbReference type="PANTHER" id="PTHR10270:SF317">
    <property type="entry name" value="TRANSCRIPTION FACTOR SOX-15-RELATED"/>
    <property type="match status" value="1"/>
</dbReference>
<evidence type="ECO:0000256" key="1">
    <source>
        <dbReference type="ARBA" id="ARBA00023125"/>
    </source>
</evidence>
<evidence type="ECO:0000313" key="5">
    <source>
        <dbReference type="EMBL" id="GFQ74430.1"/>
    </source>
</evidence>
<feature type="region of interest" description="Disordered" evidence="3">
    <location>
        <begin position="109"/>
        <end position="164"/>
    </location>
</feature>
<evidence type="ECO:0000256" key="2">
    <source>
        <dbReference type="PROSITE-ProRule" id="PRU00267"/>
    </source>
</evidence>
<evidence type="ECO:0000259" key="4">
    <source>
        <dbReference type="PROSITE" id="PS50118"/>
    </source>
</evidence>
<proteinExistence type="predicted"/>
<feature type="region of interest" description="Disordered" evidence="3">
    <location>
        <begin position="1"/>
        <end position="58"/>
    </location>
</feature>
<evidence type="ECO:0000313" key="6">
    <source>
        <dbReference type="Proteomes" id="UP000887116"/>
    </source>
</evidence>
<dbReference type="InterPro" id="IPR009071">
    <property type="entry name" value="HMG_box_dom"/>
</dbReference>
<protein>
    <submittedName>
        <fullName evidence="5">Putative transcription factor SOX-15</fullName>
    </submittedName>
</protein>
<dbReference type="GO" id="GO:0005634">
    <property type="term" value="C:nucleus"/>
    <property type="evidence" value="ECO:0007669"/>
    <property type="project" value="UniProtKB-UniRule"/>
</dbReference>
<feature type="DNA-binding region" description="HMG box" evidence="2">
    <location>
        <begin position="164"/>
        <end position="201"/>
    </location>
</feature>